<keyword evidence="1" id="KW-1133">Transmembrane helix</keyword>
<name>A0A3L7ZN08_PARDI</name>
<evidence type="ECO:0000256" key="1">
    <source>
        <dbReference type="SAM" id="Phobius"/>
    </source>
</evidence>
<sequence>MTKNMNDIILTKWERQLMLALKKHEEVVLGDIPHFTQEQFNIYSKSLESKGLVCTDECEEEGVFRVYLTDEGDYYLSINPSAKNPFLTPNRKWLITTFISISALILSLIALLK</sequence>
<organism evidence="2 3">
    <name type="scientific">Parabacteroides distasonis</name>
    <dbReference type="NCBI Taxonomy" id="823"/>
    <lineage>
        <taxon>Bacteria</taxon>
        <taxon>Pseudomonadati</taxon>
        <taxon>Bacteroidota</taxon>
        <taxon>Bacteroidia</taxon>
        <taxon>Bacteroidales</taxon>
        <taxon>Tannerellaceae</taxon>
        <taxon>Parabacteroides</taxon>
    </lineage>
</organism>
<accession>A0A3L7ZN08</accession>
<gene>
    <name evidence="2" type="ORF">D7V78_11440</name>
</gene>
<proteinExistence type="predicted"/>
<keyword evidence="1" id="KW-0472">Membrane</keyword>
<protein>
    <submittedName>
        <fullName evidence="2">Uncharacterized protein</fullName>
    </submittedName>
</protein>
<dbReference type="Proteomes" id="UP000278164">
    <property type="component" value="Unassembled WGS sequence"/>
</dbReference>
<evidence type="ECO:0000313" key="2">
    <source>
        <dbReference type="EMBL" id="RLT73305.1"/>
    </source>
</evidence>
<comment type="caution">
    <text evidence="2">The sequence shown here is derived from an EMBL/GenBank/DDBJ whole genome shotgun (WGS) entry which is preliminary data.</text>
</comment>
<dbReference type="AlphaFoldDB" id="A0A3L7ZN08"/>
<keyword evidence="1" id="KW-0812">Transmembrane</keyword>
<dbReference type="EMBL" id="RAYI01000019">
    <property type="protein sequence ID" value="RLT73305.1"/>
    <property type="molecule type" value="Genomic_DNA"/>
</dbReference>
<feature type="transmembrane region" description="Helical" evidence="1">
    <location>
        <begin position="93"/>
        <end position="112"/>
    </location>
</feature>
<evidence type="ECO:0000313" key="3">
    <source>
        <dbReference type="Proteomes" id="UP000278164"/>
    </source>
</evidence>
<reference evidence="2 3" key="1">
    <citation type="submission" date="2018-09" db="EMBL/GenBank/DDBJ databases">
        <title>Murine metabolic-syndrome-specific gut microbial biobank.</title>
        <authorList>
            <person name="Liu C."/>
        </authorList>
    </citation>
    <scope>NUCLEOTIDE SEQUENCE [LARGE SCALE GENOMIC DNA]</scope>
    <source>
        <strain evidence="2 3">8-P5</strain>
    </source>
</reference>